<organism evidence="1 2">
    <name type="scientific">Cuscuta epithymum</name>
    <dbReference type="NCBI Taxonomy" id="186058"/>
    <lineage>
        <taxon>Eukaryota</taxon>
        <taxon>Viridiplantae</taxon>
        <taxon>Streptophyta</taxon>
        <taxon>Embryophyta</taxon>
        <taxon>Tracheophyta</taxon>
        <taxon>Spermatophyta</taxon>
        <taxon>Magnoliopsida</taxon>
        <taxon>eudicotyledons</taxon>
        <taxon>Gunneridae</taxon>
        <taxon>Pentapetalae</taxon>
        <taxon>asterids</taxon>
        <taxon>lamiids</taxon>
        <taxon>Solanales</taxon>
        <taxon>Convolvulaceae</taxon>
        <taxon>Cuscuteae</taxon>
        <taxon>Cuscuta</taxon>
        <taxon>Cuscuta subgen. Cuscuta</taxon>
    </lineage>
</organism>
<sequence length="90" mass="10465">MQDESSCTHLVIHSCVIPYLDLFDSLPQDDHKFLENINKSWDAFMESDTESRAGDLNFHDICEEEKTHLLHGVSMVILHIIPWRPLLSCR</sequence>
<gene>
    <name evidence="1" type="ORF">CEPIT_LOCUS8241</name>
</gene>
<proteinExistence type="predicted"/>
<keyword evidence="2" id="KW-1185">Reference proteome</keyword>
<evidence type="ECO:0000313" key="1">
    <source>
        <dbReference type="EMBL" id="CAH9082754.1"/>
    </source>
</evidence>
<reference evidence="1" key="1">
    <citation type="submission" date="2022-07" db="EMBL/GenBank/DDBJ databases">
        <authorList>
            <person name="Macas J."/>
            <person name="Novak P."/>
            <person name="Neumann P."/>
        </authorList>
    </citation>
    <scope>NUCLEOTIDE SEQUENCE</scope>
</reference>
<protein>
    <submittedName>
        <fullName evidence="1">Uncharacterized protein</fullName>
    </submittedName>
</protein>
<dbReference type="EMBL" id="CAMAPF010000039">
    <property type="protein sequence ID" value="CAH9082754.1"/>
    <property type="molecule type" value="Genomic_DNA"/>
</dbReference>
<comment type="caution">
    <text evidence="1">The sequence shown here is derived from an EMBL/GenBank/DDBJ whole genome shotgun (WGS) entry which is preliminary data.</text>
</comment>
<dbReference type="AlphaFoldDB" id="A0AAV0CUG7"/>
<evidence type="ECO:0000313" key="2">
    <source>
        <dbReference type="Proteomes" id="UP001152523"/>
    </source>
</evidence>
<dbReference type="Proteomes" id="UP001152523">
    <property type="component" value="Unassembled WGS sequence"/>
</dbReference>
<name>A0AAV0CUG7_9ASTE</name>
<accession>A0AAV0CUG7</accession>